<dbReference type="InterPro" id="IPR021896">
    <property type="entry name" value="THAP9-like_HTH"/>
</dbReference>
<gene>
    <name evidence="5" type="ORF">ALC62_11512</name>
</gene>
<dbReference type="InterPro" id="IPR048365">
    <property type="entry name" value="TNP-like_RNaseH_N"/>
</dbReference>
<feature type="domain" description="Transposable element P transposase-like GTP-binding insertion" evidence="3">
    <location>
        <begin position="171"/>
        <end position="289"/>
    </location>
</feature>
<dbReference type="EMBL" id="KQ978048">
    <property type="protein sequence ID" value="KYM97795.1"/>
    <property type="molecule type" value="Genomic_DNA"/>
</dbReference>
<evidence type="ECO:0000259" key="1">
    <source>
        <dbReference type="Pfam" id="PF12017"/>
    </source>
</evidence>
<reference evidence="5 6" key="1">
    <citation type="submission" date="2016-03" db="EMBL/GenBank/DDBJ databases">
        <title>Cyphomyrmex costatus WGS genome.</title>
        <authorList>
            <person name="Nygaard S."/>
            <person name="Hu H."/>
            <person name="Boomsma J."/>
            <person name="Zhang G."/>
        </authorList>
    </citation>
    <scope>NUCLEOTIDE SEQUENCE [LARGE SCALE GENOMIC DNA]</scope>
    <source>
        <strain evidence="5">MS0001</strain>
        <tissue evidence="5">Whole body</tissue>
    </source>
</reference>
<dbReference type="Pfam" id="PF21789">
    <property type="entry name" value="TNP-like_RNaseH_C"/>
    <property type="match status" value="1"/>
</dbReference>
<dbReference type="STRING" id="456900.A0A151ICI7"/>
<dbReference type="PANTHER" id="PTHR47577:SF2">
    <property type="entry name" value="THAP DOMAIN CONTAINING 9"/>
    <property type="match status" value="1"/>
</dbReference>
<evidence type="ECO:0000313" key="6">
    <source>
        <dbReference type="Proteomes" id="UP000078542"/>
    </source>
</evidence>
<feature type="domain" description="Transposable element P transposase-like RNase H" evidence="2">
    <location>
        <begin position="67"/>
        <end position="143"/>
    </location>
</feature>
<evidence type="ECO:0000259" key="2">
    <source>
        <dbReference type="Pfam" id="PF21787"/>
    </source>
</evidence>
<feature type="non-terminal residue" evidence="5">
    <location>
        <position position="1"/>
    </location>
</feature>
<feature type="domain" description="Transposable element P transposase-like RNase H C-terminal" evidence="4">
    <location>
        <begin position="365"/>
        <end position="399"/>
    </location>
</feature>
<dbReference type="InterPro" id="IPR048367">
    <property type="entry name" value="TNP-like_RNaseH_C"/>
</dbReference>
<sequence length="467" mass="53494">FPAALKEFSCTLLFYSASAYEYVRSKFINCLPHPKSLRKCSEYEKKLQFGLQVDEMSIKNHVDWDDRATYALVFMLVALNGHFKTPIAQVVTAYYLIRSLTGKERANIVNQILQILSDHEINDIRSITFDGASTNLSMIESLGAKIRDIDMEPSFDHPVTGEPIFAIPDACHMLKLVRNVLDKFDLIDGDGNRIKWDFLVKLVERQEKEGVHLGTKITSRHINFYNEKMKVKLAAQVFITRVADALIFLEQDLNVLEFAGANATATFCRNINNIFDFLNSKQKFGKHEFQKCISAENIKELETKINDFINYIKSLKIYDKSTGTMLVLNHKKKIGFWGLIVAMKSEIKLATFLLNKKLISYLLTYKLSPDHLETFFSCIRRMGGFNNNPTCRQFKTAYKKLITHVNCLISEGSNCTIQDETKILQSGTTTNTALNVIEIENDPEISQSFFISLDHDYETSNSWSWNE</sequence>
<name>A0A151ICI7_9HYME</name>
<evidence type="ECO:0000259" key="3">
    <source>
        <dbReference type="Pfam" id="PF21788"/>
    </source>
</evidence>
<dbReference type="Pfam" id="PF12017">
    <property type="entry name" value="Tnp_P_element"/>
    <property type="match status" value="1"/>
</dbReference>
<dbReference type="Proteomes" id="UP000078542">
    <property type="component" value="Unassembled WGS sequence"/>
</dbReference>
<dbReference type="Pfam" id="PF21788">
    <property type="entry name" value="TNP-like_GBD"/>
    <property type="match status" value="1"/>
</dbReference>
<evidence type="ECO:0000259" key="4">
    <source>
        <dbReference type="Pfam" id="PF21789"/>
    </source>
</evidence>
<protein>
    <submittedName>
        <fullName evidence="5">THAP domain-containing protein 9</fullName>
    </submittedName>
</protein>
<feature type="domain" description="THAP9-like helix-turn-helix" evidence="1">
    <location>
        <begin position="2"/>
        <end position="39"/>
    </location>
</feature>
<organism evidence="5 6">
    <name type="scientific">Cyphomyrmex costatus</name>
    <dbReference type="NCBI Taxonomy" id="456900"/>
    <lineage>
        <taxon>Eukaryota</taxon>
        <taxon>Metazoa</taxon>
        <taxon>Ecdysozoa</taxon>
        <taxon>Arthropoda</taxon>
        <taxon>Hexapoda</taxon>
        <taxon>Insecta</taxon>
        <taxon>Pterygota</taxon>
        <taxon>Neoptera</taxon>
        <taxon>Endopterygota</taxon>
        <taxon>Hymenoptera</taxon>
        <taxon>Apocrita</taxon>
        <taxon>Aculeata</taxon>
        <taxon>Formicoidea</taxon>
        <taxon>Formicidae</taxon>
        <taxon>Myrmicinae</taxon>
        <taxon>Cyphomyrmex</taxon>
    </lineage>
</organism>
<evidence type="ECO:0000313" key="5">
    <source>
        <dbReference type="EMBL" id="KYM97795.1"/>
    </source>
</evidence>
<dbReference type="InterPro" id="IPR048366">
    <property type="entry name" value="TNP-like_GBD"/>
</dbReference>
<dbReference type="PANTHER" id="PTHR47577">
    <property type="entry name" value="THAP DOMAIN-CONTAINING PROTEIN 6"/>
    <property type="match status" value="1"/>
</dbReference>
<keyword evidence="6" id="KW-1185">Reference proteome</keyword>
<dbReference type="Pfam" id="PF21787">
    <property type="entry name" value="TNP-like_RNaseH_N"/>
    <property type="match status" value="1"/>
</dbReference>
<accession>A0A151ICI7</accession>
<proteinExistence type="predicted"/>
<dbReference type="AlphaFoldDB" id="A0A151ICI7"/>